<dbReference type="InterPro" id="IPR050639">
    <property type="entry name" value="SSR_resolvase"/>
</dbReference>
<dbReference type="PROSITE" id="PS51736">
    <property type="entry name" value="RECOMBINASES_3"/>
    <property type="match status" value="1"/>
</dbReference>
<proteinExistence type="predicted"/>
<name>A0A072NI52_SCHAZ</name>
<dbReference type="InterPro" id="IPR006119">
    <property type="entry name" value="Resolv_N"/>
</dbReference>
<sequence length="504" mass="57087">MKCVIYARVSTKREEQKNSLENQVSLAERMAKEHGFTIVGRYIDNGISGTGFKNRLEINRLLVDAKAKKFDVVIAKSVSRLGRNLSKSLSLADDLEQEGIRLILPEDDYDTASSKSRFMFNLKAILAEEESSKMSERIKLALREKANQGEYKASHAPYGYSINPITKKLDVNEETAAIVKEIFRLYLYEGWGMFRISNYLMGKGIPAPKMGNKWHQNTIKGMLNNQAYIGKLVHCKEETLNTLAKSELYKKRKQVKPENQVIIENAHTALISEEVFLAVQKLMKNKGKHKSNGKESLFAHIAQCADCKSGMHFKPDRRNGAYVCGGYVKHTSSYCSSHIVEESLLLNSVKADIKALIKDTVKVEKLYGIAEKKVSSLQSSLTKELKQIDRNIDKLNNQVGSLLTLHADGAMTTEMFKQQSERISIQLQELANKKVDLQSALATKKDNSEQLQAFKKEVERFSNLDIEDENVLKQVLQRLINKIEVFEEGKIKIHYNLSPSHPIN</sequence>
<dbReference type="AlphaFoldDB" id="A0A072NI52"/>
<dbReference type="PROSITE" id="PS51737">
    <property type="entry name" value="RECOMBINASE_DNA_BIND"/>
    <property type="match status" value="1"/>
</dbReference>
<dbReference type="Gene3D" id="3.90.1750.20">
    <property type="entry name" value="Putative Large Serine Recombinase, Chain B, Domain 2"/>
    <property type="match status" value="1"/>
</dbReference>
<dbReference type="InterPro" id="IPR025827">
    <property type="entry name" value="Zn_ribbon_recom_dom"/>
</dbReference>
<evidence type="ECO:0000313" key="4">
    <source>
        <dbReference type="EMBL" id="KEF36932.1"/>
    </source>
</evidence>
<dbReference type="Pfam" id="PF07508">
    <property type="entry name" value="Recombinase"/>
    <property type="match status" value="1"/>
</dbReference>
<feature type="coiled-coil region" evidence="1">
    <location>
        <begin position="378"/>
        <end position="447"/>
    </location>
</feature>
<dbReference type="Gene3D" id="3.40.50.1390">
    <property type="entry name" value="Resolvase, N-terminal catalytic domain"/>
    <property type="match status" value="1"/>
</dbReference>
<accession>A0A072NI52</accession>
<evidence type="ECO:0000259" key="3">
    <source>
        <dbReference type="PROSITE" id="PS51737"/>
    </source>
</evidence>
<dbReference type="EMBL" id="JJRY01000020">
    <property type="protein sequence ID" value="KEF36932.1"/>
    <property type="molecule type" value="Genomic_DNA"/>
</dbReference>
<dbReference type="InterPro" id="IPR011109">
    <property type="entry name" value="DNA_bind_recombinase_dom"/>
</dbReference>
<dbReference type="SMART" id="SM00857">
    <property type="entry name" value="Resolvase"/>
    <property type="match status" value="1"/>
</dbReference>
<reference evidence="4 5" key="1">
    <citation type="submission" date="2014-04" db="EMBL/GenBank/DDBJ databases">
        <title>Draft genome sequence of Bacillus azotoformans MEV2011, a (co-) denitrifying strain unable to grow in the presence of oxygen.</title>
        <authorList>
            <person name="Nielsen M."/>
            <person name="Schreiber L."/>
            <person name="Finster K."/>
            <person name="Schramm A."/>
        </authorList>
    </citation>
    <scope>NUCLEOTIDE SEQUENCE [LARGE SCALE GENOMIC DNA]</scope>
    <source>
        <strain evidence="4 5">MEV2011</strain>
    </source>
</reference>
<protein>
    <submittedName>
        <fullName evidence="4">Site-specific recombinase, DNA invertase Pin</fullName>
    </submittedName>
</protein>
<evidence type="ECO:0000256" key="1">
    <source>
        <dbReference type="SAM" id="Coils"/>
    </source>
</evidence>
<dbReference type="InterPro" id="IPR038109">
    <property type="entry name" value="DNA_bind_recomb_sf"/>
</dbReference>
<dbReference type="PANTHER" id="PTHR30461:SF23">
    <property type="entry name" value="DNA RECOMBINASE-RELATED"/>
    <property type="match status" value="1"/>
</dbReference>
<gene>
    <name evidence="4" type="ORF">M670_03846</name>
</gene>
<dbReference type="GO" id="GO:0000150">
    <property type="term" value="F:DNA strand exchange activity"/>
    <property type="evidence" value="ECO:0007669"/>
    <property type="project" value="InterPro"/>
</dbReference>
<organism evidence="4 5">
    <name type="scientific">Schinkia azotoformans MEV2011</name>
    <dbReference type="NCBI Taxonomy" id="1348973"/>
    <lineage>
        <taxon>Bacteria</taxon>
        <taxon>Bacillati</taxon>
        <taxon>Bacillota</taxon>
        <taxon>Bacilli</taxon>
        <taxon>Bacillales</taxon>
        <taxon>Bacillaceae</taxon>
        <taxon>Calidifontibacillus/Schinkia group</taxon>
        <taxon>Schinkia</taxon>
    </lineage>
</organism>
<dbReference type="PANTHER" id="PTHR30461">
    <property type="entry name" value="DNA-INVERTASE FROM LAMBDOID PROPHAGE"/>
    <property type="match status" value="1"/>
</dbReference>
<evidence type="ECO:0000259" key="2">
    <source>
        <dbReference type="PROSITE" id="PS51736"/>
    </source>
</evidence>
<dbReference type="SUPFAM" id="SSF53041">
    <property type="entry name" value="Resolvase-like"/>
    <property type="match status" value="1"/>
</dbReference>
<comment type="caution">
    <text evidence="4">The sequence shown here is derived from an EMBL/GenBank/DDBJ whole genome shotgun (WGS) entry which is preliminary data.</text>
</comment>
<dbReference type="InterPro" id="IPR036162">
    <property type="entry name" value="Resolvase-like_N_sf"/>
</dbReference>
<keyword evidence="1" id="KW-0175">Coiled coil</keyword>
<dbReference type="Proteomes" id="UP000027936">
    <property type="component" value="Unassembled WGS sequence"/>
</dbReference>
<dbReference type="RefSeq" id="WP_035197465.1">
    <property type="nucleotide sequence ID" value="NZ_JJRY01000020.1"/>
</dbReference>
<evidence type="ECO:0000313" key="5">
    <source>
        <dbReference type="Proteomes" id="UP000027936"/>
    </source>
</evidence>
<feature type="domain" description="Recombinase" evidence="3">
    <location>
        <begin position="157"/>
        <end position="289"/>
    </location>
</feature>
<feature type="domain" description="Resolvase/invertase-type recombinase catalytic" evidence="2">
    <location>
        <begin position="2"/>
        <end position="149"/>
    </location>
</feature>
<dbReference type="CDD" id="cd00338">
    <property type="entry name" value="Ser_Recombinase"/>
    <property type="match status" value="1"/>
</dbReference>
<dbReference type="OrthoDB" id="9811097at2"/>
<dbReference type="Pfam" id="PF00239">
    <property type="entry name" value="Resolvase"/>
    <property type="match status" value="1"/>
</dbReference>
<dbReference type="GO" id="GO:0003677">
    <property type="term" value="F:DNA binding"/>
    <property type="evidence" value="ECO:0007669"/>
    <property type="project" value="InterPro"/>
</dbReference>
<dbReference type="PATRIC" id="fig|1348973.3.peg.3730"/>
<dbReference type="Pfam" id="PF13408">
    <property type="entry name" value="Zn_ribbon_recom"/>
    <property type="match status" value="1"/>
</dbReference>